<name>A0ABR0SLB9_9HYPO</name>
<organism evidence="2 3">
    <name type="scientific">Cladobotryum mycophilum</name>
    <dbReference type="NCBI Taxonomy" id="491253"/>
    <lineage>
        <taxon>Eukaryota</taxon>
        <taxon>Fungi</taxon>
        <taxon>Dikarya</taxon>
        <taxon>Ascomycota</taxon>
        <taxon>Pezizomycotina</taxon>
        <taxon>Sordariomycetes</taxon>
        <taxon>Hypocreomycetidae</taxon>
        <taxon>Hypocreales</taxon>
        <taxon>Hypocreaceae</taxon>
        <taxon>Cladobotryum</taxon>
    </lineage>
</organism>
<evidence type="ECO:0000313" key="3">
    <source>
        <dbReference type="Proteomes" id="UP001338125"/>
    </source>
</evidence>
<sequence length="309" mass="33570">MPSIEDYEPSPVYTNAQNSGAPQSPCYPAVIDPRYMGVVPQHGYAPFAPSAVPFAPYSTPNNNNAARRPPPSSQYSSSDESRHPATPRSYKSTPPTSARRGNGPLSIHGSSSKITKPAQKPDPPSQSKGHGHQAQSRSSDPAICRHPHAPAGEAAHLADPLGEYGAPAEAPSAADILSHNSQHRLSWQIRVARYLLFNGINGPYEVGDSLCEVDPTTAKVERFASRDGDYVHGTYWTNIFTNECHPEIKDEGRCGAPAWGSDGSFRGYVEKGRLEPAPAFLAKSNLREVFYGAREYKSPLKYGNNPMWN</sequence>
<comment type="caution">
    <text evidence="2">The sequence shown here is derived from an EMBL/GenBank/DDBJ whole genome shotgun (WGS) entry which is preliminary data.</text>
</comment>
<feature type="region of interest" description="Disordered" evidence="1">
    <location>
        <begin position="1"/>
        <end position="148"/>
    </location>
</feature>
<protein>
    <submittedName>
        <fullName evidence="2">Uncharacterized protein</fullName>
    </submittedName>
</protein>
<evidence type="ECO:0000313" key="2">
    <source>
        <dbReference type="EMBL" id="KAK5992964.1"/>
    </source>
</evidence>
<feature type="compositionally biased region" description="Low complexity" evidence="1">
    <location>
        <begin position="44"/>
        <end position="78"/>
    </location>
</feature>
<accession>A0ABR0SLB9</accession>
<keyword evidence="3" id="KW-1185">Reference proteome</keyword>
<dbReference type="EMBL" id="JAVFKD010000012">
    <property type="protein sequence ID" value="KAK5992964.1"/>
    <property type="molecule type" value="Genomic_DNA"/>
</dbReference>
<feature type="compositionally biased region" description="Polar residues" evidence="1">
    <location>
        <begin position="125"/>
        <end position="139"/>
    </location>
</feature>
<dbReference type="Proteomes" id="UP001338125">
    <property type="component" value="Unassembled WGS sequence"/>
</dbReference>
<evidence type="ECO:0000256" key="1">
    <source>
        <dbReference type="SAM" id="MobiDB-lite"/>
    </source>
</evidence>
<proteinExistence type="predicted"/>
<reference evidence="2 3" key="1">
    <citation type="submission" date="2024-01" db="EMBL/GenBank/DDBJ databases">
        <title>Complete genome of Cladobotryum mycophilum ATHUM6906.</title>
        <authorList>
            <person name="Christinaki A.C."/>
            <person name="Myridakis A.I."/>
            <person name="Kouvelis V.N."/>
        </authorList>
    </citation>
    <scope>NUCLEOTIDE SEQUENCE [LARGE SCALE GENOMIC DNA]</scope>
    <source>
        <strain evidence="2 3">ATHUM6906</strain>
    </source>
</reference>
<feature type="compositionally biased region" description="Polar residues" evidence="1">
    <location>
        <begin position="12"/>
        <end position="22"/>
    </location>
</feature>
<gene>
    <name evidence="2" type="ORF">PT974_06389</name>
</gene>